<dbReference type="Proteomes" id="UP000677537">
    <property type="component" value="Unassembled WGS sequence"/>
</dbReference>
<gene>
    <name evidence="1" type="ORF">J5Y10_20190</name>
</gene>
<sequence length="239" mass="26678">MDPLAQRVIDAHGGLERWKAFSTVSADLVQGGALWAIKGHSRTLERTRVTAGLREEWAGHAPFGGNGRRSRFEPGRVALEAADGTVLEELREPRRSFAGHDLMTPWTELQLAYFAGCAMWTYLNTPFLLAWPGVESEEVEPWEEDGAAWRRLRLRFPPGIATHSMIQTLYVDNEGLLRRHDYDVEIAGGTPGAHYISAYTQVSGITFPTRRRIFPRGEDGRAAPEPLVVSIDLSGIELR</sequence>
<comment type="caution">
    <text evidence="1">The sequence shown here is derived from an EMBL/GenBank/DDBJ whole genome shotgun (WGS) entry which is preliminary data.</text>
</comment>
<evidence type="ECO:0000313" key="1">
    <source>
        <dbReference type="EMBL" id="MBP0495114.1"/>
    </source>
</evidence>
<proteinExistence type="predicted"/>
<keyword evidence="2" id="KW-1185">Reference proteome</keyword>
<dbReference type="RefSeq" id="WP_209375909.1">
    <property type="nucleotide sequence ID" value="NZ_JAGIZA010000014.1"/>
</dbReference>
<evidence type="ECO:0000313" key="2">
    <source>
        <dbReference type="Proteomes" id="UP000677537"/>
    </source>
</evidence>
<dbReference type="AlphaFoldDB" id="A0A940N208"/>
<organism evidence="1 2">
    <name type="scientific">Roseomonas indoligenes</name>
    <dbReference type="NCBI Taxonomy" id="2820811"/>
    <lineage>
        <taxon>Bacteria</taxon>
        <taxon>Pseudomonadati</taxon>
        <taxon>Pseudomonadota</taxon>
        <taxon>Alphaproteobacteria</taxon>
        <taxon>Acetobacterales</taxon>
        <taxon>Roseomonadaceae</taxon>
        <taxon>Roseomonas</taxon>
    </lineage>
</organism>
<accession>A0A940N208</accession>
<reference evidence="1" key="1">
    <citation type="submission" date="2021-03" db="EMBL/GenBank/DDBJ databases">
        <authorList>
            <person name="So Y."/>
        </authorList>
    </citation>
    <scope>NUCLEOTIDE SEQUENCE</scope>
    <source>
        <strain evidence="1">SG15</strain>
    </source>
</reference>
<name>A0A940N208_9PROT</name>
<dbReference type="EMBL" id="JAGIZA010000014">
    <property type="protein sequence ID" value="MBP0495114.1"/>
    <property type="molecule type" value="Genomic_DNA"/>
</dbReference>
<protein>
    <submittedName>
        <fullName evidence="1">Uncharacterized protein</fullName>
    </submittedName>
</protein>